<organism evidence="1 2">
    <name type="scientific">Striga hermonthica</name>
    <name type="common">Purple witchweed</name>
    <name type="synonym">Buchnera hermonthica</name>
    <dbReference type="NCBI Taxonomy" id="68872"/>
    <lineage>
        <taxon>Eukaryota</taxon>
        <taxon>Viridiplantae</taxon>
        <taxon>Streptophyta</taxon>
        <taxon>Embryophyta</taxon>
        <taxon>Tracheophyta</taxon>
        <taxon>Spermatophyta</taxon>
        <taxon>Magnoliopsida</taxon>
        <taxon>eudicotyledons</taxon>
        <taxon>Gunneridae</taxon>
        <taxon>Pentapetalae</taxon>
        <taxon>asterids</taxon>
        <taxon>lamiids</taxon>
        <taxon>Lamiales</taxon>
        <taxon>Orobanchaceae</taxon>
        <taxon>Buchnereae</taxon>
        <taxon>Striga</taxon>
    </lineage>
</organism>
<comment type="caution">
    <text evidence="1">The sequence shown here is derived from an EMBL/GenBank/DDBJ whole genome shotgun (WGS) entry which is preliminary data.</text>
</comment>
<name>A0A9N7RIJ6_STRHE</name>
<evidence type="ECO:0000313" key="2">
    <source>
        <dbReference type="Proteomes" id="UP001153555"/>
    </source>
</evidence>
<dbReference type="PANTHER" id="PTHR33168">
    <property type="entry name" value="STRESS INDUCED PROTEIN-RELATED"/>
    <property type="match status" value="1"/>
</dbReference>
<proteinExistence type="predicted"/>
<accession>A0A9N7RIJ6</accession>
<dbReference type="Proteomes" id="UP001153555">
    <property type="component" value="Unassembled WGS sequence"/>
</dbReference>
<sequence>MMANLALTSGRWPEITSGGDTTTTGRCISYAGRAECNNSSSSSCSTTSSSASICCGLSRLMRRLIQRRPKKLHPASRQSSFQCRYDPLSYSLNFDKSGSGDFPDDDYYKYYAFSSRFVATTAMTECNDH</sequence>
<gene>
    <name evidence="1" type="ORF">SHERM_27526</name>
</gene>
<keyword evidence="2" id="KW-1185">Reference proteome</keyword>
<dbReference type="OrthoDB" id="1091833at2759"/>
<protein>
    <submittedName>
        <fullName evidence="1">Uncharacterized protein</fullName>
    </submittedName>
</protein>
<evidence type="ECO:0000313" key="1">
    <source>
        <dbReference type="EMBL" id="CAA0832224.1"/>
    </source>
</evidence>
<reference evidence="1" key="1">
    <citation type="submission" date="2019-12" db="EMBL/GenBank/DDBJ databases">
        <authorList>
            <person name="Scholes J."/>
        </authorList>
    </citation>
    <scope>NUCLEOTIDE SEQUENCE</scope>
</reference>
<dbReference type="AlphaFoldDB" id="A0A9N7RIJ6"/>
<dbReference type="EMBL" id="CACSLK010027833">
    <property type="protein sequence ID" value="CAA0832224.1"/>
    <property type="molecule type" value="Genomic_DNA"/>
</dbReference>